<evidence type="ECO:0000313" key="2">
    <source>
        <dbReference type="Proteomes" id="UP000294221"/>
    </source>
</evidence>
<gene>
    <name evidence="1" type="ORF">PG2054B_1314</name>
</gene>
<protein>
    <recommendedName>
        <fullName evidence="3">XRE family transcriptional regulator</fullName>
    </recommendedName>
</protein>
<comment type="caution">
    <text evidence="1">The sequence shown here is derived from an EMBL/GenBank/DDBJ whole genome shotgun (WGS) entry which is preliminary data.</text>
</comment>
<dbReference type="Proteomes" id="UP000294221">
    <property type="component" value="Unassembled WGS sequence"/>
</dbReference>
<name>A0A4Q5A613_9BIFI</name>
<evidence type="ECO:0000313" key="1">
    <source>
        <dbReference type="EMBL" id="RYQ19557.1"/>
    </source>
</evidence>
<evidence type="ECO:0008006" key="3">
    <source>
        <dbReference type="Google" id="ProtNLM"/>
    </source>
</evidence>
<dbReference type="AlphaFoldDB" id="A0A4Q5A613"/>
<reference evidence="1 2" key="1">
    <citation type="submission" date="2018-12" db="EMBL/GenBank/DDBJ databases">
        <title>Unveiling genomic diversity among members of the Bifidobacterium pseudolongum species, a widely distributed gut commensal of the animal kingdom.</title>
        <authorList>
            <person name="Lugli G.A."/>
            <person name="Duranti S."/>
            <person name="Albert K."/>
            <person name="Mancabelli L."/>
            <person name="Napoli S."/>
            <person name="Viappiani A."/>
            <person name="Anzalone R."/>
            <person name="Longhi G."/>
            <person name="Milani C."/>
            <person name="Turroni F."/>
            <person name="Alessandri G."/>
            <person name="Sela D.A."/>
            <person name="Van Sinderen D."/>
            <person name="Ventura M."/>
        </authorList>
    </citation>
    <scope>NUCLEOTIDE SEQUENCE [LARGE SCALE GENOMIC DNA]</scope>
    <source>
        <strain evidence="1 2">2054B</strain>
    </source>
</reference>
<accession>A0A4Q5A613</accession>
<dbReference type="EMBL" id="RYUN01000009">
    <property type="protein sequence ID" value="RYQ19557.1"/>
    <property type="molecule type" value="Genomic_DNA"/>
</dbReference>
<proteinExistence type="predicted"/>
<sequence length="102" mass="11380">MHTTLDLSQYNDVTAYADAVHRPVVHVDYLPTPQAVARRVREAVDDRHLSMEQLAKDVHVSIQAVYSLHDSGLASLREARRVFAVLGIRVHASPVEMVPLSL</sequence>
<organism evidence="1 2">
    <name type="scientific">Bifidobacterium pseudolongum subsp. pseudolongum</name>
    <dbReference type="NCBI Taxonomy" id="31954"/>
    <lineage>
        <taxon>Bacteria</taxon>
        <taxon>Bacillati</taxon>
        <taxon>Actinomycetota</taxon>
        <taxon>Actinomycetes</taxon>
        <taxon>Bifidobacteriales</taxon>
        <taxon>Bifidobacteriaceae</taxon>
        <taxon>Bifidobacterium</taxon>
    </lineage>
</organism>
<dbReference type="RefSeq" id="WP_130013394.1">
    <property type="nucleotide sequence ID" value="NZ_RYUN01000009.1"/>
</dbReference>